<reference evidence="2" key="1">
    <citation type="journal article" date="2015" name="Proc. Natl. Acad. Sci. U.S.A.">
        <title>Networks of energetic and metabolic interactions define dynamics in microbial communities.</title>
        <authorList>
            <person name="Embree M."/>
            <person name="Liu J.K."/>
            <person name="Al-Bassam M.M."/>
            <person name="Zengler K."/>
        </authorList>
    </citation>
    <scope>NUCLEOTIDE SEQUENCE</scope>
</reference>
<protein>
    <submittedName>
        <fullName evidence="2">Uncharacterized protein</fullName>
    </submittedName>
</protein>
<accession>A0A0W8FNI7</accession>
<name>A0A0W8FNI7_9ZZZZ</name>
<gene>
    <name evidence="2" type="ORF">ASZ90_008026</name>
</gene>
<comment type="caution">
    <text evidence="2">The sequence shown here is derived from an EMBL/GenBank/DDBJ whole genome shotgun (WGS) entry which is preliminary data.</text>
</comment>
<feature type="compositionally biased region" description="Basic and acidic residues" evidence="1">
    <location>
        <begin position="27"/>
        <end position="39"/>
    </location>
</feature>
<dbReference type="EMBL" id="LNQE01000979">
    <property type="protein sequence ID" value="KUG22190.1"/>
    <property type="molecule type" value="Genomic_DNA"/>
</dbReference>
<evidence type="ECO:0000313" key="2">
    <source>
        <dbReference type="EMBL" id="KUG22190.1"/>
    </source>
</evidence>
<evidence type="ECO:0000256" key="1">
    <source>
        <dbReference type="SAM" id="MobiDB-lite"/>
    </source>
</evidence>
<feature type="region of interest" description="Disordered" evidence="1">
    <location>
        <begin position="1"/>
        <end position="39"/>
    </location>
</feature>
<sequence length="39" mass="4571">MNYFIDKKHSCSIPPLKGGKQRKGKNRGLEGWKVRRLED</sequence>
<organism evidence="2">
    <name type="scientific">hydrocarbon metagenome</name>
    <dbReference type="NCBI Taxonomy" id="938273"/>
    <lineage>
        <taxon>unclassified sequences</taxon>
        <taxon>metagenomes</taxon>
        <taxon>ecological metagenomes</taxon>
    </lineage>
</organism>
<proteinExistence type="predicted"/>
<dbReference type="AlphaFoldDB" id="A0A0W8FNI7"/>